<reference evidence="2" key="1">
    <citation type="submission" date="2020-12" db="EMBL/GenBank/DDBJ databases">
        <title>Genomic characterization of non-nitrogen-fixing Frankia strains.</title>
        <authorList>
            <person name="Carlos-Shanley C."/>
            <person name="Guerra T."/>
            <person name="Hahn D."/>
        </authorList>
    </citation>
    <scope>NUCLEOTIDE SEQUENCE</scope>
    <source>
        <strain evidence="2">CN6</strain>
    </source>
</reference>
<protein>
    <submittedName>
        <fullName evidence="2">Enoyl-CoA hydratase/isomerase family protein</fullName>
    </submittedName>
</protein>
<dbReference type="EMBL" id="JAEACQ010000349">
    <property type="protein sequence ID" value="MBL7632771.1"/>
    <property type="molecule type" value="Genomic_DNA"/>
</dbReference>
<dbReference type="PANTHER" id="PTHR43802:SF1">
    <property type="entry name" value="IP11341P-RELATED"/>
    <property type="match status" value="1"/>
</dbReference>
<organism evidence="2 3">
    <name type="scientific">Frankia nepalensis</name>
    <dbReference type="NCBI Taxonomy" id="1836974"/>
    <lineage>
        <taxon>Bacteria</taxon>
        <taxon>Bacillati</taxon>
        <taxon>Actinomycetota</taxon>
        <taxon>Actinomycetes</taxon>
        <taxon>Frankiales</taxon>
        <taxon>Frankiaceae</taxon>
        <taxon>Frankia</taxon>
    </lineage>
</organism>
<dbReference type="InterPro" id="IPR001753">
    <property type="entry name" value="Enoyl-CoA_hydra/iso"/>
</dbReference>
<sequence length="257" mass="27559">MDDDRRLGMAYQEIDVAKAGAVATLTLNRPEVLNAITPRMLEEAVDAFTAFRSDGSIRVVVLTGRGRAFSAGVDLKSLNGQPVRDGAVGASLDRPARRLIELMGETGYVVVAAVNGFCFTGALEIALAADIVVAAEDALFADTHAKFGLRPSWGMSQRLPHAVGLPRARLLSYTARRFTGRQAEQWGLAALACPNADLPTVVDDLAASIIDNSVGSVRAYKALFQGYQSRIVAEGLVDEAAAHFEIPDTEDRIRGFR</sequence>
<dbReference type="PANTHER" id="PTHR43802">
    <property type="entry name" value="ENOYL-COA HYDRATASE"/>
    <property type="match status" value="1"/>
</dbReference>
<dbReference type="GO" id="GO:0003824">
    <property type="term" value="F:catalytic activity"/>
    <property type="evidence" value="ECO:0007669"/>
    <property type="project" value="UniProtKB-ARBA"/>
</dbReference>
<evidence type="ECO:0000313" key="2">
    <source>
        <dbReference type="EMBL" id="MBL7632771.1"/>
    </source>
</evidence>
<dbReference type="Proteomes" id="UP000604475">
    <property type="component" value="Unassembled WGS sequence"/>
</dbReference>
<keyword evidence="3" id="KW-1185">Reference proteome</keyword>
<evidence type="ECO:0000313" key="3">
    <source>
        <dbReference type="Proteomes" id="UP000604475"/>
    </source>
</evidence>
<dbReference type="Gene3D" id="3.90.226.10">
    <property type="entry name" value="2-enoyl-CoA Hydratase, Chain A, domain 1"/>
    <property type="match status" value="1"/>
</dbReference>
<dbReference type="RefSeq" id="WP_203004127.1">
    <property type="nucleotide sequence ID" value="NZ_JADWYU010000207.1"/>
</dbReference>
<comment type="caution">
    <text evidence="2">The sequence shown here is derived from an EMBL/GenBank/DDBJ whole genome shotgun (WGS) entry which is preliminary data.</text>
</comment>
<dbReference type="SUPFAM" id="SSF52096">
    <property type="entry name" value="ClpP/crotonase"/>
    <property type="match status" value="1"/>
</dbReference>
<evidence type="ECO:0000256" key="1">
    <source>
        <dbReference type="ARBA" id="ARBA00005254"/>
    </source>
</evidence>
<dbReference type="CDD" id="cd06558">
    <property type="entry name" value="crotonase-like"/>
    <property type="match status" value="1"/>
</dbReference>
<proteinExistence type="inferred from homology"/>
<name>A0A937RVS9_9ACTN</name>
<accession>A0A937RVS9</accession>
<gene>
    <name evidence="2" type="ORF">I7412_37585</name>
</gene>
<comment type="similarity">
    <text evidence="1">Belongs to the enoyl-CoA hydratase/isomerase family.</text>
</comment>
<dbReference type="InterPro" id="IPR029045">
    <property type="entry name" value="ClpP/crotonase-like_dom_sf"/>
</dbReference>
<dbReference type="AlphaFoldDB" id="A0A937RVS9"/>
<dbReference type="Pfam" id="PF00378">
    <property type="entry name" value="ECH_1"/>
    <property type="match status" value="1"/>
</dbReference>